<dbReference type="GO" id="GO:0005634">
    <property type="term" value="C:nucleus"/>
    <property type="evidence" value="ECO:0007669"/>
    <property type="project" value="UniProtKB-SubCell"/>
</dbReference>
<dbReference type="GO" id="GO:0000981">
    <property type="term" value="F:DNA-binding transcription factor activity, RNA polymerase II-specific"/>
    <property type="evidence" value="ECO:0007669"/>
    <property type="project" value="InterPro"/>
</dbReference>
<evidence type="ECO:0000256" key="1">
    <source>
        <dbReference type="ARBA" id="ARBA00004123"/>
    </source>
</evidence>
<feature type="compositionally biased region" description="Polar residues" evidence="6">
    <location>
        <begin position="898"/>
        <end position="915"/>
    </location>
</feature>
<feature type="domain" description="Zn(2)-C6 fungal-type" evidence="7">
    <location>
        <begin position="137"/>
        <end position="170"/>
    </location>
</feature>
<name>A0A376B757_9ASCO</name>
<dbReference type="PROSITE" id="PS50048">
    <property type="entry name" value="ZN2_CY6_FUNGAL_2"/>
    <property type="match status" value="1"/>
</dbReference>
<dbReference type="SMART" id="SM00066">
    <property type="entry name" value="GAL4"/>
    <property type="match status" value="1"/>
</dbReference>
<dbReference type="VEuPathDB" id="FungiDB:SCODWIG_02243"/>
<dbReference type="GO" id="GO:0008270">
    <property type="term" value="F:zinc ion binding"/>
    <property type="evidence" value="ECO:0007669"/>
    <property type="project" value="InterPro"/>
</dbReference>
<dbReference type="PANTHER" id="PTHR31845">
    <property type="entry name" value="FINGER DOMAIN PROTEIN, PUTATIVE-RELATED"/>
    <property type="match status" value="1"/>
</dbReference>
<dbReference type="InterPro" id="IPR051089">
    <property type="entry name" value="prtT"/>
</dbReference>
<evidence type="ECO:0000256" key="4">
    <source>
        <dbReference type="ARBA" id="ARBA00023163"/>
    </source>
</evidence>
<dbReference type="PANTHER" id="PTHR31845:SF21">
    <property type="entry name" value="REGULATORY PROTEIN LEU3"/>
    <property type="match status" value="1"/>
</dbReference>
<dbReference type="SUPFAM" id="SSF57701">
    <property type="entry name" value="Zn2/Cys6 DNA-binding domain"/>
    <property type="match status" value="1"/>
</dbReference>
<dbReference type="Gene3D" id="4.10.240.10">
    <property type="entry name" value="Zn(2)-C6 fungal-type DNA-binding domain"/>
    <property type="match status" value="1"/>
</dbReference>
<feature type="region of interest" description="Disordered" evidence="6">
    <location>
        <begin position="251"/>
        <end position="276"/>
    </location>
</feature>
<keyword evidence="3" id="KW-0238">DNA-binding</keyword>
<dbReference type="Pfam" id="PF00172">
    <property type="entry name" value="Zn_clus"/>
    <property type="match status" value="1"/>
</dbReference>
<dbReference type="InterPro" id="IPR001138">
    <property type="entry name" value="Zn2Cys6_DnaBD"/>
</dbReference>
<evidence type="ECO:0000313" key="9">
    <source>
        <dbReference type="Proteomes" id="UP000262825"/>
    </source>
</evidence>
<proteinExistence type="predicted"/>
<feature type="compositionally biased region" description="Low complexity" evidence="6">
    <location>
        <begin position="876"/>
        <end position="897"/>
    </location>
</feature>
<feature type="region of interest" description="Disordered" evidence="6">
    <location>
        <begin position="876"/>
        <end position="915"/>
    </location>
</feature>
<dbReference type="GO" id="GO:0000976">
    <property type="term" value="F:transcription cis-regulatory region binding"/>
    <property type="evidence" value="ECO:0007669"/>
    <property type="project" value="TreeGrafter"/>
</dbReference>
<accession>A0A376B757</accession>
<dbReference type="AlphaFoldDB" id="A0A376B757"/>
<dbReference type="InterPro" id="IPR036864">
    <property type="entry name" value="Zn2-C6_fun-type_DNA-bd_sf"/>
</dbReference>
<dbReference type="Proteomes" id="UP000262825">
    <property type="component" value="Unassembled WGS sequence"/>
</dbReference>
<evidence type="ECO:0000256" key="6">
    <source>
        <dbReference type="SAM" id="MobiDB-lite"/>
    </source>
</evidence>
<protein>
    <submittedName>
        <fullName evidence="8">Related to Regulatory protein LEU3</fullName>
    </submittedName>
</protein>
<keyword evidence="4" id="KW-0804">Transcription</keyword>
<evidence type="ECO:0000256" key="5">
    <source>
        <dbReference type="ARBA" id="ARBA00023242"/>
    </source>
</evidence>
<keyword evidence="2" id="KW-0805">Transcription regulation</keyword>
<dbReference type="EMBL" id="UFAJ01000365">
    <property type="protein sequence ID" value="SSD60482.1"/>
    <property type="molecule type" value="Genomic_DNA"/>
</dbReference>
<evidence type="ECO:0000256" key="3">
    <source>
        <dbReference type="ARBA" id="ARBA00023125"/>
    </source>
</evidence>
<comment type="subcellular location">
    <subcellularLocation>
        <location evidence="1">Nucleus</location>
    </subcellularLocation>
</comment>
<evidence type="ECO:0000259" key="7">
    <source>
        <dbReference type="PROSITE" id="PS50048"/>
    </source>
</evidence>
<gene>
    <name evidence="8" type="ORF">SCODWIG_02243</name>
</gene>
<dbReference type="PROSITE" id="PS00463">
    <property type="entry name" value="ZN2_CY6_FUNGAL_1"/>
    <property type="match status" value="1"/>
</dbReference>
<keyword evidence="5" id="KW-0539">Nucleus</keyword>
<sequence length="1014" mass="113564">MNNTPGIINNSSININENVNKTGIDNKTIMNDARNLIYFDNNHANTDILLNASTAINRKLNKDINTIKSSTNSVNIDGSMYMNTKNSPAFIPCLSTTPCSISNIISPTPNFVKTTSSDIINNNSNITTATKRPKKVACVECRQQKSKCDAFEKSPGPCSKCLKKKIACVLKRDYRRTYKRAKNEIIEKKFKELTECLDSGSPESSEIVKKVLLEKSKLLDNSVFTKDRVEKLKTIGEIALYEDLIPSIISNNNNNNDNSNNDGNNDNKSKNKRQARGINKAVKDEALNPIIAFPQDFSGDTLNTEFKDNIPITDNSDSINAVDIILGKKTLDCSAKTLGDVLLSPKTIAELYTEYVTKYHPFMPVIDVSKGPERLYSLSPCLFWVIMLIALRRKPLDFNANDKIEDTNHNTYNKLSALVKSMLAEITISPIIRYTPTESDKPLLNVSSVYSVQAFIIYTYWPPLTSSLSADTSWHTIGSACFQAIRVGLNSAQFTTEYANANLDLINEQIRTWICCNIVSQIIASTFGFPSFVIFDYSIINNCKLTNFTDKGGNNTNVSNVCVPISIRQMLHVQHFEYQLTQTMNCNKLNPTGLILNSSEKLPLLKVLSQQLDELEIRLKDTKIDDKRKFLLLVSRIHLLTYYFNGNEDADRESVFETKSGLVKLYNTSIELLMHANCMFEHDPLIIKYFPGVYVLNIWQTACIVCKLVHSSLSSLINVEQGIKAYSIAVDLTLNASVVKFDLAYRSSRIMKSIWAMYKNMFEQFNQDISPDKDFNLTLTIQSRMTVSAFFDCLYELKRQCGTAKLRREHKRILSNTVGNNGGTLRRGTVKSVKETTGGEGKEKEVSIKQENMAQSAREIISTVPLDPVPINAPISNPNSTLNTPSPTSTSVSINIPLTTNDSRKNSGTNISNNNLQRLKSNFDQILPHDNNNKISPSFPLSKSLFMMKQDGVPKNFVRKVSNKINNSNSPDGGGSHSSSNGSTSLDLFENWQSDIVWHDVDLLMNEFAFNPNV</sequence>
<feature type="region of interest" description="Disordered" evidence="6">
    <location>
        <begin position="963"/>
        <end position="982"/>
    </location>
</feature>
<keyword evidence="9" id="KW-1185">Reference proteome</keyword>
<evidence type="ECO:0000256" key="2">
    <source>
        <dbReference type="ARBA" id="ARBA00023015"/>
    </source>
</evidence>
<dbReference type="CDD" id="cd00067">
    <property type="entry name" value="GAL4"/>
    <property type="match status" value="1"/>
</dbReference>
<evidence type="ECO:0000313" key="8">
    <source>
        <dbReference type="EMBL" id="SSD60482.1"/>
    </source>
</evidence>
<feature type="compositionally biased region" description="Low complexity" evidence="6">
    <location>
        <begin position="966"/>
        <end position="982"/>
    </location>
</feature>
<dbReference type="CDD" id="cd12148">
    <property type="entry name" value="fungal_TF_MHR"/>
    <property type="match status" value="1"/>
</dbReference>
<organism evidence="8 9">
    <name type="scientific">Saccharomycodes ludwigii</name>
    <dbReference type="NCBI Taxonomy" id="36035"/>
    <lineage>
        <taxon>Eukaryota</taxon>
        <taxon>Fungi</taxon>
        <taxon>Dikarya</taxon>
        <taxon>Ascomycota</taxon>
        <taxon>Saccharomycotina</taxon>
        <taxon>Saccharomycetes</taxon>
        <taxon>Saccharomycodales</taxon>
        <taxon>Saccharomycodaceae</taxon>
        <taxon>Saccharomycodes</taxon>
    </lineage>
</organism>
<reference evidence="9" key="1">
    <citation type="submission" date="2018-06" db="EMBL/GenBank/DDBJ databases">
        <authorList>
            <person name="Guldener U."/>
        </authorList>
    </citation>
    <scope>NUCLEOTIDE SEQUENCE [LARGE SCALE GENOMIC DNA]</scope>
    <source>
        <strain evidence="9">UTAD17</strain>
    </source>
</reference>
<feature type="compositionally biased region" description="Low complexity" evidence="6">
    <location>
        <begin position="251"/>
        <end position="266"/>
    </location>
</feature>